<feature type="compositionally biased region" description="Gly residues" evidence="1">
    <location>
        <begin position="28"/>
        <end position="41"/>
    </location>
</feature>
<reference evidence="2 3" key="2">
    <citation type="submission" date="2020-03" db="EMBL/GenBank/DDBJ databases">
        <authorList>
            <person name="Ichikawa N."/>
            <person name="Kimura A."/>
            <person name="Kitahashi Y."/>
            <person name="Uohara A."/>
        </authorList>
    </citation>
    <scope>NUCLEOTIDE SEQUENCE [LARGE SCALE GENOMIC DNA]</scope>
    <source>
        <strain evidence="2 3">NBRC 108638</strain>
    </source>
</reference>
<dbReference type="EMBL" id="BLPG01000001">
    <property type="protein sequence ID" value="GFJ93513.1"/>
    <property type="molecule type" value="Genomic_DNA"/>
</dbReference>
<name>A0A6V8L8C5_9ACTN</name>
<dbReference type="Proteomes" id="UP000482960">
    <property type="component" value="Unassembled WGS sequence"/>
</dbReference>
<feature type="compositionally biased region" description="Polar residues" evidence="1">
    <location>
        <begin position="50"/>
        <end position="63"/>
    </location>
</feature>
<gene>
    <name evidence="2" type="ORF">Prum_071550</name>
</gene>
<organism evidence="2 3">
    <name type="scientific">Phytohabitans rumicis</name>
    <dbReference type="NCBI Taxonomy" id="1076125"/>
    <lineage>
        <taxon>Bacteria</taxon>
        <taxon>Bacillati</taxon>
        <taxon>Actinomycetota</taxon>
        <taxon>Actinomycetes</taxon>
        <taxon>Micromonosporales</taxon>
        <taxon>Micromonosporaceae</taxon>
    </lineage>
</organism>
<feature type="compositionally biased region" description="Low complexity" evidence="1">
    <location>
        <begin position="14"/>
        <end position="27"/>
    </location>
</feature>
<keyword evidence="3" id="KW-1185">Reference proteome</keyword>
<dbReference type="AlphaFoldDB" id="A0A6V8L8C5"/>
<evidence type="ECO:0000313" key="3">
    <source>
        <dbReference type="Proteomes" id="UP000482960"/>
    </source>
</evidence>
<protein>
    <submittedName>
        <fullName evidence="2">Uncharacterized protein</fullName>
    </submittedName>
</protein>
<sequence length="71" mass="7047">MNEAGVPALHRSSTAEPADGHAGAAGATHGGIWGTTGGSYGNGVVATVRPATNDNTKQNTRTDATGARFLP</sequence>
<reference evidence="2 3" key="1">
    <citation type="submission" date="2020-03" db="EMBL/GenBank/DDBJ databases">
        <title>Whole genome shotgun sequence of Phytohabitans rumicis NBRC 108638.</title>
        <authorList>
            <person name="Komaki H."/>
            <person name="Tamura T."/>
        </authorList>
    </citation>
    <scope>NUCLEOTIDE SEQUENCE [LARGE SCALE GENOMIC DNA]</scope>
    <source>
        <strain evidence="2 3">NBRC 108638</strain>
    </source>
</reference>
<comment type="caution">
    <text evidence="2">The sequence shown here is derived from an EMBL/GenBank/DDBJ whole genome shotgun (WGS) entry which is preliminary data.</text>
</comment>
<evidence type="ECO:0000313" key="2">
    <source>
        <dbReference type="EMBL" id="GFJ93513.1"/>
    </source>
</evidence>
<proteinExistence type="predicted"/>
<feature type="region of interest" description="Disordered" evidence="1">
    <location>
        <begin position="1"/>
        <end position="71"/>
    </location>
</feature>
<evidence type="ECO:0000256" key="1">
    <source>
        <dbReference type="SAM" id="MobiDB-lite"/>
    </source>
</evidence>
<accession>A0A6V8L8C5</accession>